<dbReference type="PANTHER" id="PTHR10357:SF179">
    <property type="entry name" value="NEUTRAL AND BASIC AMINO ACID TRANSPORT PROTEIN RBAT"/>
    <property type="match status" value="1"/>
</dbReference>
<dbReference type="PANTHER" id="PTHR10357">
    <property type="entry name" value="ALPHA-AMYLASE FAMILY MEMBER"/>
    <property type="match status" value="1"/>
</dbReference>
<dbReference type="Proteomes" id="UP001310022">
    <property type="component" value="Unassembled WGS sequence"/>
</dbReference>
<evidence type="ECO:0000256" key="5">
    <source>
        <dbReference type="RuleBase" id="RU361134"/>
    </source>
</evidence>
<dbReference type="EC" id="3.2.1.1" evidence="5"/>
<dbReference type="InterPro" id="IPR006047">
    <property type="entry name" value="GH13_cat_dom"/>
</dbReference>
<evidence type="ECO:0000256" key="4">
    <source>
        <dbReference type="RuleBase" id="RU003615"/>
    </source>
</evidence>
<gene>
    <name evidence="8" type="ORF">PEDI_09860</name>
</gene>
<dbReference type="CDD" id="cd11316">
    <property type="entry name" value="AmyAc_bac2_AmyA"/>
    <property type="match status" value="1"/>
</dbReference>
<dbReference type="InterPro" id="IPR017853">
    <property type="entry name" value="GH"/>
</dbReference>
<comment type="caution">
    <text evidence="8">The sequence shown here is derived from an EMBL/GenBank/DDBJ whole genome shotgun (WGS) entry which is preliminary data.</text>
</comment>
<dbReference type="Gene3D" id="2.60.40.1180">
    <property type="entry name" value="Golgi alpha-mannosidase II"/>
    <property type="match status" value="1"/>
</dbReference>
<evidence type="ECO:0000256" key="1">
    <source>
        <dbReference type="ARBA" id="ARBA00008061"/>
    </source>
</evidence>
<keyword evidence="3 5" id="KW-0326">Glycosidase</keyword>
<evidence type="ECO:0000313" key="9">
    <source>
        <dbReference type="Proteomes" id="UP001310022"/>
    </source>
</evidence>
<dbReference type="GO" id="GO:0009313">
    <property type="term" value="P:oligosaccharide catabolic process"/>
    <property type="evidence" value="ECO:0007669"/>
    <property type="project" value="TreeGrafter"/>
</dbReference>
<organism evidence="8 9">
    <name type="scientific">Persicobacter diffluens</name>
    <dbReference type="NCBI Taxonomy" id="981"/>
    <lineage>
        <taxon>Bacteria</taxon>
        <taxon>Pseudomonadati</taxon>
        <taxon>Bacteroidota</taxon>
        <taxon>Cytophagia</taxon>
        <taxon>Cytophagales</taxon>
        <taxon>Persicobacteraceae</taxon>
        <taxon>Persicobacter</taxon>
    </lineage>
</organism>
<name>A0AAN4VUN8_9BACT</name>
<keyword evidence="2 5" id="KW-0378">Hydrolase</keyword>
<dbReference type="SUPFAM" id="SSF51011">
    <property type="entry name" value="Glycosyl hydrolase domain"/>
    <property type="match status" value="1"/>
</dbReference>
<feature type="domain" description="Glycosyl hydrolase family 13 catalytic" evidence="7">
    <location>
        <begin position="48"/>
        <end position="434"/>
    </location>
</feature>
<dbReference type="SMART" id="SM00642">
    <property type="entry name" value="Aamy"/>
    <property type="match status" value="1"/>
</dbReference>
<dbReference type="InterPro" id="IPR056300">
    <property type="entry name" value="SusG-like_C"/>
</dbReference>
<dbReference type="InterPro" id="IPR013780">
    <property type="entry name" value="Glyco_hydro_b"/>
</dbReference>
<keyword evidence="5" id="KW-0119">Carbohydrate metabolism</keyword>
<evidence type="ECO:0000256" key="3">
    <source>
        <dbReference type="ARBA" id="ARBA00023295"/>
    </source>
</evidence>
<keyword evidence="9" id="KW-1185">Reference proteome</keyword>
<evidence type="ECO:0000256" key="6">
    <source>
        <dbReference type="SAM" id="SignalP"/>
    </source>
</evidence>
<feature type="signal peptide" evidence="6">
    <location>
        <begin position="1"/>
        <end position="22"/>
    </location>
</feature>
<dbReference type="EMBL" id="BQKE01000001">
    <property type="protein sequence ID" value="GJM60434.1"/>
    <property type="molecule type" value="Genomic_DNA"/>
</dbReference>
<dbReference type="InterPro" id="IPR045857">
    <property type="entry name" value="O16G_dom_2"/>
</dbReference>
<dbReference type="SUPFAM" id="SSF51445">
    <property type="entry name" value="(Trans)glycosidases"/>
    <property type="match status" value="1"/>
</dbReference>
<dbReference type="RefSeq" id="WP_338236183.1">
    <property type="nucleotide sequence ID" value="NZ_BQKE01000001.1"/>
</dbReference>
<dbReference type="AlphaFoldDB" id="A0AAN4VUN8"/>
<dbReference type="Pfam" id="PF23915">
    <property type="entry name" value="SusG_C"/>
    <property type="match status" value="1"/>
</dbReference>
<dbReference type="InterPro" id="IPR006046">
    <property type="entry name" value="Alpha_amylase"/>
</dbReference>
<dbReference type="Gene3D" id="3.90.400.10">
    <property type="entry name" value="Oligo-1,6-glucosidase, Domain 2"/>
    <property type="match status" value="1"/>
</dbReference>
<dbReference type="GO" id="GO:0004556">
    <property type="term" value="F:alpha-amylase activity"/>
    <property type="evidence" value="ECO:0007669"/>
    <property type="project" value="UniProtKB-UniRule"/>
</dbReference>
<protein>
    <recommendedName>
        <fullName evidence="5">Alpha-amylase</fullName>
        <ecNumber evidence="5">3.2.1.1</ecNumber>
    </recommendedName>
</protein>
<accession>A0AAN4VUN8</accession>
<evidence type="ECO:0000313" key="8">
    <source>
        <dbReference type="EMBL" id="GJM60434.1"/>
    </source>
</evidence>
<dbReference type="GO" id="GO:0043169">
    <property type="term" value="F:cation binding"/>
    <property type="evidence" value="ECO:0007669"/>
    <property type="project" value="InterPro"/>
</dbReference>
<sequence>MLKRIRNIFSVALMSLLTVACGGNQVSEQAAATPENLPSHWPKGITYEIFVQSFADSNGDGIGDFNGMTSKLDYLADLGVEAIWLMPIMKSPSYHKYDVVDYKSVHPDYGTEEEFKKFVEEAHKRNIRVVVDFIINHTSHEHWWFKESAKGDFITDENGEKVKNPYRDYFDWMTEKEAKASIHWAKEAQGDSDNIIQWYQNPYNKEDKELFYGYFGDHMPDINYDNAEVKEAVFEIGKWWLAEMGIDGFRLDAAKHIFDHEEEKNHAFWVEFYNEMKTVKPDVYLVGEVWADSDIVAPYLQGLQSLFNFDFGYAITDACKDADGTGLIDNYNAISAKYQAVQPNYVDATFITNHDQNRAMSVLENDMDKAKMAASILMTFPGSPYLYYGEEIGMRGLKPDELIREPFLWAKDAKENTTWEKAEYTTFETVATAEVQEKDPKSILNHYKNLMHARRAEDALTMGTMTALRVEGASKAILAFERDYKGEKVLVFHNLGDQTESLNFKARDFSKVVLDTKNNKVKDDSIELAAYSTLILKK</sequence>
<dbReference type="PRINTS" id="PR00110">
    <property type="entry name" value="ALPHAAMYLASE"/>
</dbReference>
<feature type="chain" id="PRO_5042925302" description="Alpha-amylase" evidence="6">
    <location>
        <begin position="23"/>
        <end position="538"/>
    </location>
</feature>
<evidence type="ECO:0000259" key="7">
    <source>
        <dbReference type="SMART" id="SM00642"/>
    </source>
</evidence>
<comment type="similarity">
    <text evidence="1 4">Belongs to the glycosyl hydrolase 13 family.</text>
</comment>
<comment type="catalytic activity">
    <reaction evidence="5">
        <text>Endohydrolysis of (1-&gt;4)-alpha-D-glucosidic linkages in polysaccharides containing three or more (1-&gt;4)-alpha-linked D-glucose units.</text>
        <dbReference type="EC" id="3.2.1.1"/>
    </reaction>
</comment>
<reference evidence="8 9" key="1">
    <citation type="submission" date="2021-12" db="EMBL/GenBank/DDBJ databases">
        <title>Genome sequencing of bacteria with rrn-lacking chromosome and rrn-plasmid.</title>
        <authorList>
            <person name="Anda M."/>
            <person name="Iwasaki W."/>
        </authorList>
    </citation>
    <scope>NUCLEOTIDE SEQUENCE [LARGE SCALE GENOMIC DNA]</scope>
    <source>
        <strain evidence="8 9">NBRC 15940</strain>
    </source>
</reference>
<proteinExistence type="inferred from homology"/>
<dbReference type="Pfam" id="PF00128">
    <property type="entry name" value="Alpha-amylase"/>
    <property type="match status" value="1"/>
</dbReference>
<keyword evidence="6" id="KW-0732">Signal</keyword>
<dbReference type="Gene3D" id="3.20.20.80">
    <property type="entry name" value="Glycosidases"/>
    <property type="match status" value="1"/>
</dbReference>
<evidence type="ECO:0000256" key="2">
    <source>
        <dbReference type="ARBA" id="ARBA00022801"/>
    </source>
</evidence>
<dbReference type="PROSITE" id="PS51257">
    <property type="entry name" value="PROKAR_LIPOPROTEIN"/>
    <property type="match status" value="1"/>
</dbReference>